<keyword evidence="4 6" id="KW-1133">Transmembrane helix</keyword>
<evidence type="ECO:0000256" key="4">
    <source>
        <dbReference type="ARBA" id="ARBA00022989"/>
    </source>
</evidence>
<comment type="caution">
    <text evidence="7">The sequence shown here is derived from an EMBL/GenBank/DDBJ whole genome shotgun (WGS) entry which is preliminary data.</text>
</comment>
<evidence type="ECO:0000256" key="1">
    <source>
        <dbReference type="ARBA" id="ARBA00004141"/>
    </source>
</evidence>
<feature type="transmembrane region" description="Helical" evidence="6">
    <location>
        <begin position="41"/>
        <end position="60"/>
    </location>
</feature>
<feature type="transmembrane region" description="Helical" evidence="6">
    <location>
        <begin position="257"/>
        <end position="275"/>
    </location>
</feature>
<feature type="transmembrane region" description="Helical" evidence="6">
    <location>
        <begin position="7"/>
        <end position="35"/>
    </location>
</feature>
<dbReference type="InterPro" id="IPR002781">
    <property type="entry name" value="TM_pro_TauE-like"/>
</dbReference>
<sequence>MVIVICLIIGLLSAMLGSIVGLGGGVILVPILLILHATTDMFHWATANTIVGISLVIMVFTAMSSTITYAKQKRIDYRSGLFFILGSLPGGVLGSWLNQFVETDMFSLFLGIFMFLIFISFMFQNKTNETQLSDLPLRKGFVRREIHIGNSTYMYHFSPYIAVGIAFVVGMLSGFFGIGGGSLMVPAMILLFHFPPHIASATSMFMILSLSTVSSFTHIMLGHIEWNYVWAFIPGAWFGGVLGAKVSQQLSSKGIEYLLRAVLLLIGLRLIYQGIFM</sequence>
<evidence type="ECO:0000256" key="5">
    <source>
        <dbReference type="ARBA" id="ARBA00023136"/>
    </source>
</evidence>
<organism evidence="7 8">
    <name type="scientific">Gracilibacillus marinus</name>
    <dbReference type="NCBI Taxonomy" id="630535"/>
    <lineage>
        <taxon>Bacteria</taxon>
        <taxon>Bacillati</taxon>
        <taxon>Bacillota</taxon>
        <taxon>Bacilli</taxon>
        <taxon>Bacillales</taxon>
        <taxon>Bacillaceae</taxon>
        <taxon>Gracilibacillus</taxon>
    </lineage>
</organism>
<evidence type="ECO:0000313" key="7">
    <source>
        <dbReference type="EMBL" id="MFC4387131.1"/>
    </source>
</evidence>
<name>A0ABV8VVM8_9BACI</name>
<feature type="transmembrane region" description="Helical" evidence="6">
    <location>
        <begin position="227"/>
        <end position="245"/>
    </location>
</feature>
<feature type="transmembrane region" description="Helical" evidence="6">
    <location>
        <begin position="105"/>
        <end position="123"/>
    </location>
</feature>
<dbReference type="EMBL" id="JBHSDV010000001">
    <property type="protein sequence ID" value="MFC4387131.1"/>
    <property type="molecule type" value="Genomic_DNA"/>
</dbReference>
<reference evidence="8" key="1">
    <citation type="journal article" date="2019" name="Int. J. Syst. Evol. Microbiol.">
        <title>The Global Catalogue of Microorganisms (GCM) 10K type strain sequencing project: providing services to taxonomists for standard genome sequencing and annotation.</title>
        <authorList>
            <consortium name="The Broad Institute Genomics Platform"/>
            <consortium name="The Broad Institute Genome Sequencing Center for Infectious Disease"/>
            <person name="Wu L."/>
            <person name="Ma J."/>
        </authorList>
    </citation>
    <scope>NUCLEOTIDE SEQUENCE [LARGE SCALE GENOMIC DNA]</scope>
    <source>
        <strain evidence="8">KACC 14058</strain>
    </source>
</reference>
<dbReference type="RefSeq" id="WP_390196524.1">
    <property type="nucleotide sequence ID" value="NZ_JBHSDV010000001.1"/>
</dbReference>
<keyword evidence="3 6" id="KW-0812">Transmembrane</keyword>
<comment type="similarity">
    <text evidence="2 6">Belongs to the 4-toluene sulfonate uptake permease (TSUP) (TC 2.A.102) family.</text>
</comment>
<keyword evidence="5 6" id="KW-0472">Membrane</keyword>
<keyword evidence="6" id="KW-1003">Cell membrane</keyword>
<accession>A0ABV8VVM8</accession>
<dbReference type="PANTHER" id="PTHR43701:SF2">
    <property type="entry name" value="MEMBRANE TRANSPORTER PROTEIN YJNA-RELATED"/>
    <property type="match status" value="1"/>
</dbReference>
<comment type="subcellular location">
    <subcellularLocation>
        <location evidence="6">Cell membrane</location>
        <topology evidence="6">Multi-pass membrane protein</topology>
    </subcellularLocation>
    <subcellularLocation>
        <location evidence="1">Membrane</location>
        <topology evidence="1">Multi-pass membrane protein</topology>
    </subcellularLocation>
</comment>
<feature type="transmembrane region" description="Helical" evidence="6">
    <location>
        <begin position="201"/>
        <end position="221"/>
    </location>
</feature>
<evidence type="ECO:0000256" key="2">
    <source>
        <dbReference type="ARBA" id="ARBA00009142"/>
    </source>
</evidence>
<dbReference type="Pfam" id="PF01925">
    <property type="entry name" value="TauE"/>
    <property type="match status" value="1"/>
</dbReference>
<proteinExistence type="inferred from homology"/>
<gene>
    <name evidence="7" type="ORF">ACFOZ1_04840</name>
</gene>
<protein>
    <recommendedName>
        <fullName evidence="6">Probable membrane transporter protein</fullName>
    </recommendedName>
</protein>
<feature type="transmembrane region" description="Helical" evidence="6">
    <location>
        <begin position="81"/>
        <end position="99"/>
    </location>
</feature>
<keyword evidence="8" id="KW-1185">Reference proteome</keyword>
<dbReference type="PANTHER" id="PTHR43701">
    <property type="entry name" value="MEMBRANE TRANSPORTER PROTEIN MJ0441-RELATED"/>
    <property type="match status" value="1"/>
</dbReference>
<dbReference type="InterPro" id="IPR051598">
    <property type="entry name" value="TSUP/Inactive_protease-like"/>
</dbReference>
<evidence type="ECO:0000313" key="8">
    <source>
        <dbReference type="Proteomes" id="UP001595880"/>
    </source>
</evidence>
<evidence type="ECO:0000256" key="6">
    <source>
        <dbReference type="RuleBase" id="RU363041"/>
    </source>
</evidence>
<dbReference type="Proteomes" id="UP001595880">
    <property type="component" value="Unassembled WGS sequence"/>
</dbReference>
<evidence type="ECO:0000256" key="3">
    <source>
        <dbReference type="ARBA" id="ARBA00022692"/>
    </source>
</evidence>